<evidence type="ECO:0000313" key="2">
    <source>
        <dbReference type="EMBL" id="ASU84794.1"/>
    </source>
</evidence>
<dbReference type="InterPro" id="IPR011008">
    <property type="entry name" value="Dimeric_a/b-barrel"/>
</dbReference>
<dbReference type="GO" id="GO:0004497">
    <property type="term" value="F:monooxygenase activity"/>
    <property type="evidence" value="ECO:0007669"/>
    <property type="project" value="UniProtKB-KW"/>
</dbReference>
<evidence type="ECO:0000259" key="1">
    <source>
        <dbReference type="Pfam" id="PF03992"/>
    </source>
</evidence>
<dbReference type="EMBL" id="CP022753">
    <property type="protein sequence ID" value="ASU84794.1"/>
    <property type="molecule type" value="Genomic_DNA"/>
</dbReference>
<dbReference type="OrthoDB" id="5193042at2"/>
<sequence>MIVITRYTVPLGEADDFVARASAALTALGGRPGFKDSWIGRAADEPMLWTIVTEWEGPGYYRRALSDYDVRMAAVPLFSLAHDEPTAFEVVSGHTPGPR</sequence>
<keyword evidence="2" id="KW-0560">Oxidoreductase</keyword>
<dbReference type="RefSeq" id="WP_017619345.1">
    <property type="nucleotide sequence ID" value="NZ_ANBG01000236.1"/>
</dbReference>
<dbReference type="Proteomes" id="UP000215005">
    <property type="component" value="Chromosome"/>
</dbReference>
<dbReference type="SUPFAM" id="SSF54909">
    <property type="entry name" value="Dimeric alpha+beta barrel"/>
    <property type="match status" value="1"/>
</dbReference>
<proteinExistence type="predicted"/>
<keyword evidence="3" id="KW-1185">Reference proteome</keyword>
<reference evidence="2 3" key="1">
    <citation type="submission" date="2017-08" db="EMBL/GenBank/DDBJ databases">
        <title>The complete genome sequence of Nocardiopsis gilva YIM 90087.</title>
        <authorList>
            <person name="Yin M."/>
            <person name="Tang S."/>
        </authorList>
    </citation>
    <scope>NUCLEOTIDE SEQUENCE [LARGE SCALE GENOMIC DNA]</scope>
    <source>
        <strain evidence="2 3">YIM 90087</strain>
    </source>
</reference>
<protein>
    <submittedName>
        <fullName evidence="2">Antibiotic biosynthesis monooxygenase</fullName>
    </submittedName>
</protein>
<keyword evidence="2" id="KW-0503">Monooxygenase</keyword>
<organism evidence="2 3">
    <name type="scientific">Nocardiopsis gilva YIM 90087</name>
    <dbReference type="NCBI Taxonomy" id="1235441"/>
    <lineage>
        <taxon>Bacteria</taxon>
        <taxon>Bacillati</taxon>
        <taxon>Actinomycetota</taxon>
        <taxon>Actinomycetes</taxon>
        <taxon>Streptosporangiales</taxon>
        <taxon>Nocardiopsidaceae</taxon>
        <taxon>Nocardiopsis</taxon>
    </lineage>
</organism>
<dbReference type="AlphaFoldDB" id="A0A223S9J1"/>
<evidence type="ECO:0000313" key="3">
    <source>
        <dbReference type="Proteomes" id="UP000215005"/>
    </source>
</evidence>
<dbReference type="Pfam" id="PF03992">
    <property type="entry name" value="ABM"/>
    <property type="match status" value="1"/>
</dbReference>
<gene>
    <name evidence="2" type="ORF">CDO52_20085</name>
</gene>
<dbReference type="KEGG" id="ngv:CDO52_20085"/>
<dbReference type="Gene3D" id="3.30.70.100">
    <property type="match status" value="1"/>
</dbReference>
<dbReference type="InterPro" id="IPR007138">
    <property type="entry name" value="ABM_dom"/>
</dbReference>
<accession>A0A223S9J1</accession>
<name>A0A223S9J1_9ACTN</name>
<feature type="domain" description="ABM" evidence="1">
    <location>
        <begin position="2"/>
        <end position="56"/>
    </location>
</feature>